<dbReference type="PANTHER" id="PTHR11003">
    <property type="entry name" value="POTASSIUM CHANNEL, SUBFAMILY K"/>
    <property type="match status" value="1"/>
</dbReference>
<feature type="domain" description="Potassium channel" evidence="11">
    <location>
        <begin position="278"/>
        <end position="358"/>
    </location>
</feature>
<evidence type="ECO:0000259" key="11">
    <source>
        <dbReference type="Pfam" id="PF07885"/>
    </source>
</evidence>
<keyword evidence="6 10" id="KW-0472">Membrane</keyword>
<dbReference type="AlphaFoldDB" id="A0AAV2PKI0"/>
<evidence type="ECO:0000256" key="7">
    <source>
        <dbReference type="ARBA" id="ARBA00023303"/>
    </source>
</evidence>
<feature type="transmembrane region" description="Helical" evidence="10">
    <location>
        <begin position="37"/>
        <end position="63"/>
    </location>
</feature>
<keyword evidence="5 8" id="KW-0406">Ion transport</keyword>
<accession>A0AAV2PKI0</accession>
<organism evidence="12 13">
    <name type="scientific">Meganyctiphanes norvegica</name>
    <name type="common">Northern krill</name>
    <name type="synonym">Thysanopoda norvegica</name>
    <dbReference type="NCBI Taxonomy" id="48144"/>
    <lineage>
        <taxon>Eukaryota</taxon>
        <taxon>Metazoa</taxon>
        <taxon>Ecdysozoa</taxon>
        <taxon>Arthropoda</taxon>
        <taxon>Crustacea</taxon>
        <taxon>Multicrustacea</taxon>
        <taxon>Malacostraca</taxon>
        <taxon>Eumalacostraca</taxon>
        <taxon>Eucarida</taxon>
        <taxon>Euphausiacea</taxon>
        <taxon>Euphausiidae</taxon>
        <taxon>Meganyctiphanes</taxon>
    </lineage>
</organism>
<evidence type="ECO:0000256" key="9">
    <source>
        <dbReference type="SAM" id="MobiDB-lite"/>
    </source>
</evidence>
<dbReference type="EMBL" id="CAXKWB010000459">
    <property type="protein sequence ID" value="CAL4060919.1"/>
    <property type="molecule type" value="Genomic_DNA"/>
</dbReference>
<dbReference type="PRINTS" id="PR01333">
    <property type="entry name" value="2POREKCHANEL"/>
</dbReference>
<evidence type="ECO:0000256" key="10">
    <source>
        <dbReference type="SAM" id="Phobius"/>
    </source>
</evidence>
<keyword evidence="7 8" id="KW-0407">Ion channel</keyword>
<evidence type="ECO:0000256" key="6">
    <source>
        <dbReference type="ARBA" id="ARBA00023136"/>
    </source>
</evidence>
<feature type="transmembrane region" description="Helical" evidence="10">
    <location>
        <begin position="331"/>
        <end position="351"/>
    </location>
</feature>
<dbReference type="InterPro" id="IPR003280">
    <property type="entry name" value="2pore_dom_K_chnl"/>
</dbReference>
<feature type="transmembrane region" description="Helical" evidence="10">
    <location>
        <begin position="169"/>
        <end position="187"/>
    </location>
</feature>
<dbReference type="Pfam" id="PF07885">
    <property type="entry name" value="Ion_trans_2"/>
    <property type="match status" value="2"/>
</dbReference>
<comment type="subcellular location">
    <subcellularLocation>
        <location evidence="1">Membrane</location>
        <topology evidence="1">Multi-pass membrane protein</topology>
    </subcellularLocation>
</comment>
<keyword evidence="13" id="KW-1185">Reference proteome</keyword>
<dbReference type="GO" id="GO:0015271">
    <property type="term" value="F:outward rectifier potassium channel activity"/>
    <property type="evidence" value="ECO:0007669"/>
    <property type="project" value="TreeGrafter"/>
</dbReference>
<evidence type="ECO:0000256" key="4">
    <source>
        <dbReference type="ARBA" id="ARBA00022989"/>
    </source>
</evidence>
<sequence length="385" mass="43143">MAIERNRGSSRHSSAPYPPHPPHVKPFSAKLKDCCRFTIAFIFSNVGVCGLMVGYTIMGAFLFREIEGPYETTTVMGMDKDRNMTIEMLWNITAELNILHPENWTKQVEKVVKEYQLKVIGAVGDGWDGGESTGSPSQWSIEGGFLYSLTVITTIGYGHISPNTDQGKIMTIFYTIFGMPVFLLYMANMGDILAKSLKWTYSKLCMCKEKKENKFDTAVAWRQAQITMANPAGASGSAEDPYAAELAEHLSIESWHSEDEKQDITSVNIPITISLSIMIGLLYGGTILFQEYEGWDLLTSFYFCFISLTTIGFGDYVPGSSIESVEDGNRMSFIYCSLYLMFGLALLSMCFNLMQEEVVHKVTACLKQVKIFKRQEPPPEVEDDL</sequence>
<dbReference type="GO" id="GO:0022841">
    <property type="term" value="F:potassium ion leak channel activity"/>
    <property type="evidence" value="ECO:0007669"/>
    <property type="project" value="TreeGrafter"/>
</dbReference>
<evidence type="ECO:0000256" key="1">
    <source>
        <dbReference type="ARBA" id="ARBA00004141"/>
    </source>
</evidence>
<dbReference type="Gene3D" id="1.10.287.70">
    <property type="match status" value="1"/>
</dbReference>
<protein>
    <recommendedName>
        <fullName evidence="11">Potassium channel domain-containing protein</fullName>
    </recommendedName>
</protein>
<name>A0AAV2PKI0_MEGNR</name>
<proteinExistence type="inferred from homology"/>
<evidence type="ECO:0000256" key="3">
    <source>
        <dbReference type="ARBA" id="ARBA00022692"/>
    </source>
</evidence>
<evidence type="ECO:0000256" key="8">
    <source>
        <dbReference type="RuleBase" id="RU003857"/>
    </source>
</evidence>
<feature type="domain" description="Potassium channel" evidence="11">
    <location>
        <begin position="136"/>
        <end position="194"/>
    </location>
</feature>
<feature type="transmembrane region" description="Helical" evidence="10">
    <location>
        <begin position="139"/>
        <end position="157"/>
    </location>
</feature>
<keyword evidence="2 8" id="KW-0813">Transport</keyword>
<dbReference type="SUPFAM" id="SSF81324">
    <property type="entry name" value="Voltage-gated potassium channels"/>
    <property type="match status" value="2"/>
</dbReference>
<keyword evidence="3 8" id="KW-0812">Transmembrane</keyword>
<feature type="transmembrane region" description="Helical" evidence="10">
    <location>
        <begin position="269"/>
        <end position="289"/>
    </location>
</feature>
<evidence type="ECO:0000256" key="2">
    <source>
        <dbReference type="ARBA" id="ARBA00022448"/>
    </source>
</evidence>
<dbReference type="GO" id="GO:0005886">
    <property type="term" value="C:plasma membrane"/>
    <property type="evidence" value="ECO:0007669"/>
    <property type="project" value="TreeGrafter"/>
</dbReference>
<evidence type="ECO:0000313" key="12">
    <source>
        <dbReference type="EMBL" id="CAL4060919.1"/>
    </source>
</evidence>
<comment type="caution">
    <text evidence="12">The sequence shown here is derived from an EMBL/GenBank/DDBJ whole genome shotgun (WGS) entry which is preliminary data.</text>
</comment>
<gene>
    <name evidence="12" type="ORF">MNOR_LOCUS1674</name>
</gene>
<dbReference type="PANTHER" id="PTHR11003:SF352">
    <property type="entry name" value="BCDNA.GH04802-RELATED"/>
    <property type="match status" value="1"/>
</dbReference>
<dbReference type="Proteomes" id="UP001497623">
    <property type="component" value="Unassembled WGS sequence"/>
</dbReference>
<dbReference type="GO" id="GO:0030322">
    <property type="term" value="P:stabilization of membrane potential"/>
    <property type="evidence" value="ECO:0007669"/>
    <property type="project" value="TreeGrafter"/>
</dbReference>
<evidence type="ECO:0000256" key="5">
    <source>
        <dbReference type="ARBA" id="ARBA00023065"/>
    </source>
</evidence>
<feature type="transmembrane region" description="Helical" evidence="10">
    <location>
        <begin position="301"/>
        <end position="319"/>
    </location>
</feature>
<comment type="similarity">
    <text evidence="8">Belongs to the two pore domain potassium channel (TC 1.A.1.8) family.</text>
</comment>
<evidence type="ECO:0000313" key="13">
    <source>
        <dbReference type="Proteomes" id="UP001497623"/>
    </source>
</evidence>
<keyword evidence="4 10" id="KW-1133">Transmembrane helix</keyword>
<feature type="region of interest" description="Disordered" evidence="9">
    <location>
        <begin position="1"/>
        <end position="21"/>
    </location>
</feature>
<reference evidence="12 13" key="1">
    <citation type="submission" date="2024-05" db="EMBL/GenBank/DDBJ databases">
        <authorList>
            <person name="Wallberg A."/>
        </authorList>
    </citation>
    <scope>NUCLEOTIDE SEQUENCE [LARGE SCALE GENOMIC DNA]</scope>
</reference>
<dbReference type="InterPro" id="IPR013099">
    <property type="entry name" value="K_chnl_dom"/>
</dbReference>